<protein>
    <submittedName>
        <fullName evidence="2">Uncharacterized protein</fullName>
    </submittedName>
</protein>
<proteinExistence type="predicted"/>
<reference evidence="2 3" key="1">
    <citation type="submission" date="2014-09" db="EMBL/GenBank/DDBJ databases">
        <title>Genome sequence of Pseudomonas lutea strain DSM 17257T.</title>
        <authorList>
            <person name="Kwak Y."/>
            <person name="Shin J.-H."/>
        </authorList>
    </citation>
    <scope>NUCLEOTIDE SEQUENCE [LARGE SCALE GENOMIC DNA]</scope>
    <source>
        <strain evidence="2 3">DSM 17257</strain>
    </source>
</reference>
<dbReference type="Proteomes" id="UP000029719">
    <property type="component" value="Unassembled WGS sequence"/>
</dbReference>
<dbReference type="EMBL" id="JRMB01000001">
    <property type="protein sequence ID" value="KGF64801.1"/>
    <property type="molecule type" value="Genomic_DNA"/>
</dbReference>
<accession>A0A9X0JJE4</accession>
<name>A0A9X0JJE4_9PSED</name>
<sequence>MRVIVVGAKGVELIQVFRPVQKRHSDRLARAEGFTRAAGNPASRLGDGAMARRDIGLHPHSHRVPR</sequence>
<organism evidence="2 3">
    <name type="scientific">Pseudomonas lutea</name>
    <dbReference type="NCBI Taxonomy" id="243924"/>
    <lineage>
        <taxon>Bacteria</taxon>
        <taxon>Pseudomonadati</taxon>
        <taxon>Pseudomonadota</taxon>
        <taxon>Gammaproteobacteria</taxon>
        <taxon>Pseudomonadales</taxon>
        <taxon>Pseudomonadaceae</taxon>
        <taxon>Pseudomonas</taxon>
    </lineage>
</organism>
<gene>
    <name evidence="2" type="ORF">LT42_02150</name>
</gene>
<feature type="region of interest" description="Disordered" evidence="1">
    <location>
        <begin position="33"/>
        <end position="66"/>
    </location>
</feature>
<evidence type="ECO:0000313" key="2">
    <source>
        <dbReference type="EMBL" id="KGF64801.1"/>
    </source>
</evidence>
<evidence type="ECO:0000313" key="3">
    <source>
        <dbReference type="Proteomes" id="UP000029719"/>
    </source>
</evidence>
<dbReference type="AlphaFoldDB" id="A0A9X0JJE4"/>
<evidence type="ECO:0000256" key="1">
    <source>
        <dbReference type="SAM" id="MobiDB-lite"/>
    </source>
</evidence>
<comment type="caution">
    <text evidence="2">The sequence shown here is derived from an EMBL/GenBank/DDBJ whole genome shotgun (WGS) entry which is preliminary data.</text>
</comment>